<name>A0A5J5A0H0_9ASTE</name>
<organism evidence="2 3">
    <name type="scientific">Nyssa sinensis</name>
    <dbReference type="NCBI Taxonomy" id="561372"/>
    <lineage>
        <taxon>Eukaryota</taxon>
        <taxon>Viridiplantae</taxon>
        <taxon>Streptophyta</taxon>
        <taxon>Embryophyta</taxon>
        <taxon>Tracheophyta</taxon>
        <taxon>Spermatophyta</taxon>
        <taxon>Magnoliopsida</taxon>
        <taxon>eudicotyledons</taxon>
        <taxon>Gunneridae</taxon>
        <taxon>Pentapetalae</taxon>
        <taxon>asterids</taxon>
        <taxon>Cornales</taxon>
        <taxon>Nyssaceae</taxon>
        <taxon>Nyssa</taxon>
    </lineage>
</organism>
<feature type="compositionally biased region" description="Acidic residues" evidence="1">
    <location>
        <begin position="49"/>
        <end position="68"/>
    </location>
</feature>
<evidence type="ECO:0000313" key="3">
    <source>
        <dbReference type="Proteomes" id="UP000325577"/>
    </source>
</evidence>
<dbReference type="AlphaFoldDB" id="A0A5J5A0H0"/>
<accession>A0A5J5A0H0</accession>
<dbReference type="EMBL" id="CM018047">
    <property type="protein sequence ID" value="KAA8522847.1"/>
    <property type="molecule type" value="Genomic_DNA"/>
</dbReference>
<feature type="region of interest" description="Disordered" evidence="1">
    <location>
        <begin position="1"/>
        <end position="20"/>
    </location>
</feature>
<keyword evidence="3" id="KW-1185">Reference proteome</keyword>
<evidence type="ECO:0000256" key="1">
    <source>
        <dbReference type="SAM" id="MobiDB-lite"/>
    </source>
</evidence>
<protein>
    <submittedName>
        <fullName evidence="2">Uncharacterized protein</fullName>
    </submittedName>
</protein>
<feature type="region of interest" description="Disordered" evidence="1">
    <location>
        <begin position="27"/>
        <end position="68"/>
    </location>
</feature>
<evidence type="ECO:0000313" key="2">
    <source>
        <dbReference type="EMBL" id="KAA8522847.1"/>
    </source>
</evidence>
<sequence length="68" mass="7333">MASPTTCAFGGQEALTAGRQTGELRLSAKEHEEHDIDEQNVYKGSDNESMGEDDAEEENASNGDDDND</sequence>
<reference evidence="2 3" key="1">
    <citation type="submission" date="2019-09" db="EMBL/GenBank/DDBJ databases">
        <title>A chromosome-level genome assembly of the Chinese tupelo Nyssa sinensis.</title>
        <authorList>
            <person name="Yang X."/>
            <person name="Kang M."/>
            <person name="Yang Y."/>
            <person name="Xiong H."/>
            <person name="Wang M."/>
            <person name="Zhang Z."/>
            <person name="Wang Z."/>
            <person name="Wu H."/>
            <person name="Ma T."/>
            <person name="Liu J."/>
            <person name="Xi Z."/>
        </authorList>
    </citation>
    <scope>NUCLEOTIDE SEQUENCE [LARGE SCALE GENOMIC DNA]</scope>
    <source>
        <strain evidence="2">J267</strain>
        <tissue evidence="2">Leaf</tissue>
    </source>
</reference>
<gene>
    <name evidence="2" type="ORF">F0562_009270</name>
</gene>
<proteinExistence type="predicted"/>
<dbReference type="Proteomes" id="UP000325577">
    <property type="component" value="Linkage Group LG4"/>
</dbReference>